<reference evidence="1 2" key="1">
    <citation type="journal article" date="2023" name="bioRxiv">
        <title>An intranuclear bacterial parasite of deep-sea mussels expresses apoptosis inhibitors acquired from its host.</title>
        <authorList>
            <person name="Gonzalez Porras M.A."/>
            <person name="Assie A."/>
            <person name="Tietjen M."/>
            <person name="Violette M."/>
            <person name="Kleiner M."/>
            <person name="Gruber-Vodicka H."/>
            <person name="Dubilier N."/>
            <person name="Leisch N."/>
        </authorList>
    </citation>
    <scope>NUCLEOTIDE SEQUENCE [LARGE SCALE GENOMIC DNA]</scope>
    <source>
        <strain evidence="1">IAP13</strain>
    </source>
</reference>
<evidence type="ECO:0000313" key="2">
    <source>
        <dbReference type="Proteomes" id="UP001178148"/>
    </source>
</evidence>
<gene>
    <name evidence="1" type="ORF">QS748_06275</name>
</gene>
<dbReference type="EMBL" id="JASXSV010000007">
    <property type="protein sequence ID" value="MDP0588809.1"/>
    <property type="molecule type" value="Genomic_DNA"/>
</dbReference>
<comment type="caution">
    <text evidence="1">The sequence shown here is derived from an EMBL/GenBank/DDBJ whole genome shotgun (WGS) entry which is preliminary data.</text>
</comment>
<dbReference type="AlphaFoldDB" id="A0AA90SST7"/>
<keyword evidence="2" id="KW-1185">Reference proteome</keyword>
<organism evidence="1 2">
    <name type="scientific">Candidatus Endonucleibacter bathymodioli</name>
    <dbReference type="NCBI Taxonomy" id="539814"/>
    <lineage>
        <taxon>Bacteria</taxon>
        <taxon>Pseudomonadati</taxon>
        <taxon>Pseudomonadota</taxon>
        <taxon>Gammaproteobacteria</taxon>
        <taxon>Oceanospirillales</taxon>
        <taxon>Endozoicomonadaceae</taxon>
        <taxon>Candidatus Endonucleibacter</taxon>
    </lineage>
</organism>
<proteinExistence type="predicted"/>
<evidence type="ECO:0000313" key="1">
    <source>
        <dbReference type="EMBL" id="MDP0588809.1"/>
    </source>
</evidence>
<name>A0AA90SST7_9GAMM</name>
<dbReference type="Proteomes" id="UP001178148">
    <property type="component" value="Unassembled WGS sequence"/>
</dbReference>
<accession>A0AA90SST7</accession>
<sequence length="107" mass="12160">MYQASITEILSSFSYQNGLRIEKAIQKIADFIAKENLDSWDNQELQITSELLIFKTRDFHHNAINNISSQILKRSKNSLVDDHIDISLILNRGNGDSLSGAHKKDSQ</sequence>
<protein>
    <submittedName>
        <fullName evidence="1">Uncharacterized protein</fullName>
    </submittedName>
</protein>